<dbReference type="Pfam" id="PF12697">
    <property type="entry name" value="Abhydrolase_6"/>
    <property type="match status" value="1"/>
</dbReference>
<dbReference type="PANTHER" id="PTHR43194">
    <property type="entry name" value="HYDROLASE ALPHA/BETA FOLD FAMILY"/>
    <property type="match status" value="1"/>
</dbReference>
<dbReference type="RefSeq" id="WP_107754144.1">
    <property type="nucleotide sequence ID" value="NZ_QBKF01000012.1"/>
</dbReference>
<evidence type="ECO:0000259" key="1">
    <source>
        <dbReference type="Pfam" id="PF12697"/>
    </source>
</evidence>
<proteinExistence type="predicted"/>
<dbReference type="OrthoDB" id="9793083at2"/>
<dbReference type="Gene3D" id="3.40.50.1820">
    <property type="entry name" value="alpha/beta hydrolase"/>
    <property type="match status" value="1"/>
</dbReference>
<keyword evidence="3" id="KW-1185">Reference proteome</keyword>
<comment type="caution">
    <text evidence="2">The sequence shown here is derived from an EMBL/GenBank/DDBJ whole genome shotgun (WGS) entry which is preliminary data.</text>
</comment>
<dbReference type="GO" id="GO:0016787">
    <property type="term" value="F:hydrolase activity"/>
    <property type="evidence" value="ECO:0007669"/>
    <property type="project" value="UniProtKB-KW"/>
</dbReference>
<dbReference type="InterPro" id="IPR000073">
    <property type="entry name" value="AB_hydrolase_1"/>
</dbReference>
<dbReference type="Proteomes" id="UP000244810">
    <property type="component" value="Unassembled WGS sequence"/>
</dbReference>
<evidence type="ECO:0000313" key="2">
    <source>
        <dbReference type="EMBL" id="PVE45714.1"/>
    </source>
</evidence>
<name>A0A2T7UM17_9RHOB</name>
<accession>A0A2T7UM17</accession>
<reference evidence="2 3" key="1">
    <citation type="journal article" date="2011" name="Syst. Appl. Microbiol.">
        <title>Defluviimonas denitrificans gen. nov., sp. nov., and Pararhodobacter aggregans gen. nov., sp. nov., non-phototrophic Rhodobacteraceae from the biofilter of a marine aquaculture.</title>
        <authorList>
            <person name="Foesel B.U."/>
            <person name="Drake H.L."/>
            <person name="Schramm A."/>
        </authorList>
    </citation>
    <scope>NUCLEOTIDE SEQUENCE [LARGE SCALE GENOMIC DNA]</scope>
    <source>
        <strain evidence="2 3">D1-19</strain>
    </source>
</reference>
<dbReference type="PANTHER" id="PTHR43194:SF2">
    <property type="entry name" value="PEROXISOMAL MEMBRANE PROTEIN LPX1"/>
    <property type="match status" value="1"/>
</dbReference>
<organism evidence="2 3">
    <name type="scientific">Pararhodobacter aggregans</name>
    <dbReference type="NCBI Taxonomy" id="404875"/>
    <lineage>
        <taxon>Bacteria</taxon>
        <taxon>Pseudomonadati</taxon>
        <taxon>Pseudomonadota</taxon>
        <taxon>Alphaproteobacteria</taxon>
        <taxon>Rhodobacterales</taxon>
        <taxon>Paracoccaceae</taxon>
        <taxon>Pararhodobacter</taxon>
    </lineage>
</organism>
<dbReference type="InterPro" id="IPR050228">
    <property type="entry name" value="Carboxylesterase_BioH"/>
</dbReference>
<evidence type="ECO:0000313" key="3">
    <source>
        <dbReference type="Proteomes" id="UP000244810"/>
    </source>
</evidence>
<dbReference type="AlphaFoldDB" id="A0A2T7UM17"/>
<sequence length="253" mass="25998">MPVLTLADGHGLAYAVTGPEGAPWLVLGNSLMTTQAIWAEQVAAFSDRFRVLTWDQRGHGASALPAGPLDMATLAADLVALCEALDVTGATYVGLSMGVPTGLTALPALVGRVSQLVLVDGLAASSGAAFWDERIGFARANGMAALAAQTAARWLPSAVAKRPELEAMIASVPLEGFAACAHALRGYDARAAFEDFAGPVLLIAGEADARIVPGMQALASSRPGTRLALVPGAGHLPCFEAPERFNALLAETL</sequence>
<dbReference type="InterPro" id="IPR029058">
    <property type="entry name" value="AB_hydrolase_fold"/>
</dbReference>
<dbReference type="EMBL" id="QDDR01000012">
    <property type="protein sequence ID" value="PVE45714.1"/>
    <property type="molecule type" value="Genomic_DNA"/>
</dbReference>
<feature type="domain" description="AB hydrolase-1" evidence="1">
    <location>
        <begin position="33"/>
        <end position="247"/>
    </location>
</feature>
<protein>
    <submittedName>
        <fullName evidence="2">Alpha/beta hydrolase</fullName>
    </submittedName>
</protein>
<dbReference type="SUPFAM" id="SSF53474">
    <property type="entry name" value="alpha/beta-Hydrolases"/>
    <property type="match status" value="1"/>
</dbReference>
<gene>
    <name evidence="2" type="ORF">DDE23_19605</name>
</gene>
<keyword evidence="2" id="KW-0378">Hydrolase</keyword>